<feature type="compositionally biased region" description="Polar residues" evidence="1">
    <location>
        <begin position="134"/>
        <end position="149"/>
    </location>
</feature>
<gene>
    <name evidence="2" type="ORF">SDC9_82294</name>
</gene>
<organism evidence="2">
    <name type="scientific">bioreactor metagenome</name>
    <dbReference type="NCBI Taxonomy" id="1076179"/>
    <lineage>
        <taxon>unclassified sequences</taxon>
        <taxon>metagenomes</taxon>
        <taxon>ecological metagenomes</taxon>
    </lineage>
</organism>
<sequence length="149" mass="16051">MALAVAKTKTAAVFSCIQVKKVPKTRAVTPESPLPLLPASPFSISSIHKIHGAMASAVCMALRIFSSDEPTIPAKIFPMSRRNRGNFHKAEAAFAVKLLPQPGMPVIRTPFGAGKPNDFASSVKERPRLRSHSFRFSNPPTDSIPSVMG</sequence>
<accession>A0A644Z6T0</accession>
<evidence type="ECO:0000313" key="2">
    <source>
        <dbReference type="EMBL" id="MPM35701.1"/>
    </source>
</evidence>
<dbReference type="EMBL" id="VSSQ01007367">
    <property type="protein sequence ID" value="MPM35701.1"/>
    <property type="molecule type" value="Genomic_DNA"/>
</dbReference>
<proteinExistence type="predicted"/>
<comment type="caution">
    <text evidence="2">The sequence shown here is derived from an EMBL/GenBank/DDBJ whole genome shotgun (WGS) entry which is preliminary data.</text>
</comment>
<feature type="region of interest" description="Disordered" evidence="1">
    <location>
        <begin position="130"/>
        <end position="149"/>
    </location>
</feature>
<name>A0A644Z6T0_9ZZZZ</name>
<reference evidence="2" key="1">
    <citation type="submission" date="2019-08" db="EMBL/GenBank/DDBJ databases">
        <authorList>
            <person name="Kucharzyk K."/>
            <person name="Murdoch R.W."/>
            <person name="Higgins S."/>
            <person name="Loffler F."/>
        </authorList>
    </citation>
    <scope>NUCLEOTIDE SEQUENCE</scope>
</reference>
<dbReference type="AlphaFoldDB" id="A0A644Z6T0"/>
<protein>
    <submittedName>
        <fullName evidence="2">Uncharacterized protein</fullName>
    </submittedName>
</protein>
<evidence type="ECO:0000256" key="1">
    <source>
        <dbReference type="SAM" id="MobiDB-lite"/>
    </source>
</evidence>